<sequence length="152" mass="16665">MSVYQERLLVGSAEVTLCCPKCNECNETDAFRFRTRDKLYGLIAIWVTHETVLRCPVCEATFRCSTPPEELATLTPDQLASILKLRVGFVDKFLVIAGWMVVCAGPVSLILFLVAFFRLPRAAAGWRLGALLGIGTSSLSSLFMIASVFSAP</sequence>
<keyword evidence="1" id="KW-0472">Membrane</keyword>
<feature type="transmembrane region" description="Helical" evidence="1">
    <location>
        <begin position="93"/>
        <end position="116"/>
    </location>
</feature>
<gene>
    <name evidence="2" type="ORF">Pla52n_62140</name>
</gene>
<dbReference type="AlphaFoldDB" id="A0A5C5ZZ34"/>
<accession>A0A5C5ZZ34</accession>
<reference evidence="2 3" key="1">
    <citation type="submission" date="2019-02" db="EMBL/GenBank/DDBJ databases">
        <title>Deep-cultivation of Planctomycetes and their phenomic and genomic characterization uncovers novel biology.</title>
        <authorList>
            <person name="Wiegand S."/>
            <person name="Jogler M."/>
            <person name="Boedeker C."/>
            <person name="Pinto D."/>
            <person name="Vollmers J."/>
            <person name="Rivas-Marin E."/>
            <person name="Kohn T."/>
            <person name="Peeters S.H."/>
            <person name="Heuer A."/>
            <person name="Rast P."/>
            <person name="Oberbeckmann S."/>
            <person name="Bunk B."/>
            <person name="Jeske O."/>
            <person name="Meyerdierks A."/>
            <person name="Storesund J.E."/>
            <person name="Kallscheuer N."/>
            <person name="Luecker S."/>
            <person name="Lage O.M."/>
            <person name="Pohl T."/>
            <person name="Merkel B.J."/>
            <person name="Hornburger P."/>
            <person name="Mueller R.-W."/>
            <person name="Bruemmer F."/>
            <person name="Labrenz M."/>
            <person name="Spormann A.M."/>
            <person name="Op Den Camp H."/>
            <person name="Overmann J."/>
            <person name="Amann R."/>
            <person name="Jetten M.S.M."/>
            <person name="Mascher T."/>
            <person name="Medema M.H."/>
            <person name="Devos D.P."/>
            <person name="Kaster A.-K."/>
            <person name="Ovreas L."/>
            <person name="Rohde M."/>
            <person name="Galperin M.Y."/>
            <person name="Jogler C."/>
        </authorList>
    </citation>
    <scope>NUCLEOTIDE SEQUENCE [LARGE SCALE GENOMIC DNA]</scope>
    <source>
        <strain evidence="2 3">Pla52n</strain>
    </source>
</reference>
<dbReference type="Proteomes" id="UP000320176">
    <property type="component" value="Unassembled WGS sequence"/>
</dbReference>
<dbReference type="RefSeq" id="WP_146523144.1">
    <property type="nucleotide sequence ID" value="NZ_CP151726.1"/>
</dbReference>
<dbReference type="EMBL" id="SJPN01000011">
    <property type="protein sequence ID" value="TWT92340.1"/>
    <property type="molecule type" value="Genomic_DNA"/>
</dbReference>
<feature type="transmembrane region" description="Helical" evidence="1">
    <location>
        <begin position="128"/>
        <end position="149"/>
    </location>
</feature>
<evidence type="ECO:0000313" key="3">
    <source>
        <dbReference type="Proteomes" id="UP000320176"/>
    </source>
</evidence>
<evidence type="ECO:0000256" key="1">
    <source>
        <dbReference type="SAM" id="Phobius"/>
    </source>
</evidence>
<protein>
    <submittedName>
        <fullName evidence="2">Uncharacterized protein</fullName>
    </submittedName>
</protein>
<name>A0A5C5ZZ34_9BACT</name>
<comment type="caution">
    <text evidence="2">The sequence shown here is derived from an EMBL/GenBank/DDBJ whole genome shotgun (WGS) entry which is preliminary data.</text>
</comment>
<keyword evidence="1" id="KW-0812">Transmembrane</keyword>
<keyword evidence="1" id="KW-1133">Transmembrane helix</keyword>
<proteinExistence type="predicted"/>
<organism evidence="2 3">
    <name type="scientific">Stieleria varia</name>
    <dbReference type="NCBI Taxonomy" id="2528005"/>
    <lineage>
        <taxon>Bacteria</taxon>
        <taxon>Pseudomonadati</taxon>
        <taxon>Planctomycetota</taxon>
        <taxon>Planctomycetia</taxon>
        <taxon>Pirellulales</taxon>
        <taxon>Pirellulaceae</taxon>
        <taxon>Stieleria</taxon>
    </lineage>
</organism>
<keyword evidence="3" id="KW-1185">Reference proteome</keyword>
<evidence type="ECO:0000313" key="2">
    <source>
        <dbReference type="EMBL" id="TWT92340.1"/>
    </source>
</evidence>